<dbReference type="AlphaFoldDB" id="B3S7A0"/>
<dbReference type="Pfam" id="PF13927">
    <property type="entry name" value="Ig_3"/>
    <property type="match status" value="1"/>
</dbReference>
<dbReference type="SMART" id="SM00060">
    <property type="entry name" value="FN3"/>
    <property type="match status" value="4"/>
</dbReference>
<dbReference type="EMBL" id="DS985253">
    <property type="protein sequence ID" value="EDV21450.1"/>
    <property type="molecule type" value="Genomic_DNA"/>
</dbReference>
<dbReference type="SUPFAM" id="SSF49265">
    <property type="entry name" value="Fibronectin type III"/>
    <property type="match status" value="2"/>
</dbReference>
<keyword evidence="7" id="KW-1185">Reference proteome</keyword>
<dbReference type="FunFam" id="2.60.40.10:FF:000032">
    <property type="entry name" value="palladin isoform X1"/>
    <property type="match status" value="2"/>
</dbReference>
<dbReference type="InterPro" id="IPR003961">
    <property type="entry name" value="FN3_dom"/>
</dbReference>
<reference evidence="6 7" key="1">
    <citation type="journal article" date="2008" name="Nature">
        <title>The Trichoplax genome and the nature of placozoans.</title>
        <authorList>
            <person name="Srivastava M."/>
            <person name="Begovic E."/>
            <person name="Chapman J."/>
            <person name="Putnam N.H."/>
            <person name="Hellsten U."/>
            <person name="Kawashima T."/>
            <person name="Kuo A."/>
            <person name="Mitros T."/>
            <person name="Salamov A."/>
            <person name="Carpenter M.L."/>
            <person name="Signorovitch A.Y."/>
            <person name="Moreno M.A."/>
            <person name="Kamm K."/>
            <person name="Grimwood J."/>
            <person name="Schmutz J."/>
            <person name="Shapiro H."/>
            <person name="Grigoriev I.V."/>
            <person name="Buss L.W."/>
            <person name="Schierwater B."/>
            <person name="Dellaporta S.L."/>
            <person name="Rokhsar D.S."/>
        </authorList>
    </citation>
    <scope>NUCLEOTIDE SEQUENCE [LARGE SCALE GENOMIC DNA]</scope>
    <source>
        <strain evidence="6 7">Grell-BS-1999</strain>
    </source>
</reference>
<dbReference type="InterPro" id="IPR007110">
    <property type="entry name" value="Ig-like_dom"/>
</dbReference>
<sequence length="645" mass="69779">TTLRIQNVSLADAANYTCSVENLIGTHNFTAIVTVRNAPKILLNPSNTTIVEGDRIELQCTGTSLPIFSVTWLKNNQPTTSDFTTYTNASSTNRTATLVIFSANIGDDGFYQCKLTNRLGNITSMASRVEVQFAPRIITELTSSSQSVIENSAIILNCQANANPVPTFTWYKDGIEINRTTYLSTSYNQSQILLTNVTEMDAGSYNCTSTNLIGSASSNMDITVYIPTAPPSNVSTIPISGRLISVAWLPPPISDQNGVIVNYNISYYSNEWKHGDTIQVSGNTTSLLLEELIPHTNYSITVKAATIIGFGPASIGIVTRTPQIVPSAAPANVRATTISARSISVTWLPPPKSDQNGVITNYNIAYYSSKWSHGGEIQVSGNITMLVIDKLIAYSDYNVTVKASTIIGFGPKSIGIITRTLQAVPSSPPTNVSIIPISARSISVSWQPPPISDQNGIITNYSISYYSTKRSHGGEMQVSSETASFVIRQLIPYTDYNITVKASTIIGFGPYSMGILTRTLQAVPSAPPTNVSIIPISARSISVSWLPPPISDQNGIITNYSISYYSSQRSHGGEIQVSGNITLLVIRQLIPYTDYNITVKASTIIGFGPYSIGILTRTLQAGKYSTLIASLSYSFCNYQYHADLT</sequence>
<dbReference type="PANTHER" id="PTHR44170">
    <property type="entry name" value="PROTEIN SIDEKICK"/>
    <property type="match status" value="1"/>
</dbReference>
<feature type="domain" description="Ig-like" evidence="4">
    <location>
        <begin position="39"/>
        <end position="132"/>
    </location>
</feature>
<dbReference type="InterPro" id="IPR003598">
    <property type="entry name" value="Ig_sub2"/>
</dbReference>
<evidence type="ECO:0000259" key="5">
    <source>
        <dbReference type="PROSITE" id="PS50853"/>
    </source>
</evidence>
<feature type="domain" description="Fibronectin type-III" evidence="5">
    <location>
        <begin position="329"/>
        <end position="423"/>
    </location>
</feature>
<dbReference type="InterPro" id="IPR036179">
    <property type="entry name" value="Ig-like_dom_sf"/>
</dbReference>
<dbReference type="CDD" id="cd00063">
    <property type="entry name" value="FN3"/>
    <property type="match status" value="4"/>
</dbReference>
<feature type="non-terminal residue" evidence="6">
    <location>
        <position position="1"/>
    </location>
</feature>
<dbReference type="InterPro" id="IPR013098">
    <property type="entry name" value="Ig_I-set"/>
</dbReference>
<name>B3S7A0_TRIAD</name>
<dbReference type="SUPFAM" id="SSF48726">
    <property type="entry name" value="Immunoglobulin"/>
    <property type="match status" value="3"/>
</dbReference>
<dbReference type="Proteomes" id="UP000009022">
    <property type="component" value="Unassembled WGS sequence"/>
</dbReference>
<protein>
    <submittedName>
        <fullName evidence="6">Uncharacterized protein</fullName>
    </submittedName>
</protein>
<feature type="domain" description="Fibronectin type-III" evidence="5">
    <location>
        <begin position="428"/>
        <end position="522"/>
    </location>
</feature>
<dbReference type="KEGG" id="tad:TRIADDRAFT_30409"/>
<evidence type="ECO:0000256" key="3">
    <source>
        <dbReference type="ARBA" id="ARBA00023319"/>
    </source>
</evidence>
<keyword evidence="2" id="KW-1015">Disulfide bond</keyword>
<keyword evidence="3" id="KW-0393">Immunoglobulin domain</keyword>
<dbReference type="SMART" id="SM00409">
    <property type="entry name" value="IG"/>
    <property type="match status" value="2"/>
</dbReference>
<dbReference type="HOGENOM" id="CLU_020562_0_0_1"/>
<dbReference type="InterPro" id="IPR013783">
    <property type="entry name" value="Ig-like_fold"/>
</dbReference>
<dbReference type="PROSITE" id="PS50853">
    <property type="entry name" value="FN3"/>
    <property type="match status" value="4"/>
</dbReference>
<dbReference type="STRING" id="10228.B3S7A0"/>
<gene>
    <name evidence="6" type="ORF">TRIADDRAFT_30409</name>
</gene>
<feature type="domain" description="Ig-like" evidence="4">
    <location>
        <begin position="1"/>
        <end position="34"/>
    </location>
</feature>
<dbReference type="eggNOG" id="KOG3510">
    <property type="taxonomic scope" value="Eukaryota"/>
</dbReference>
<dbReference type="FunFam" id="2.60.40.10:FF:000551">
    <property type="entry name" value="Protogenin A"/>
    <property type="match status" value="1"/>
</dbReference>
<dbReference type="OrthoDB" id="5985842at2759"/>
<evidence type="ECO:0000259" key="4">
    <source>
        <dbReference type="PROSITE" id="PS50835"/>
    </source>
</evidence>
<dbReference type="InParanoid" id="B3S7A0"/>
<feature type="domain" description="Fibronectin type-III" evidence="5">
    <location>
        <begin position="230"/>
        <end position="324"/>
    </location>
</feature>
<evidence type="ECO:0000313" key="6">
    <source>
        <dbReference type="EMBL" id="EDV21450.1"/>
    </source>
</evidence>
<dbReference type="Pfam" id="PF07679">
    <property type="entry name" value="I-set"/>
    <property type="match status" value="1"/>
</dbReference>
<dbReference type="PROSITE" id="PS50835">
    <property type="entry name" value="IG_LIKE"/>
    <property type="match status" value="3"/>
</dbReference>
<organism evidence="6 7">
    <name type="scientific">Trichoplax adhaerens</name>
    <name type="common">Trichoplax reptans</name>
    <dbReference type="NCBI Taxonomy" id="10228"/>
    <lineage>
        <taxon>Eukaryota</taxon>
        <taxon>Metazoa</taxon>
        <taxon>Placozoa</taxon>
        <taxon>Uniplacotomia</taxon>
        <taxon>Trichoplacea</taxon>
        <taxon>Trichoplacidae</taxon>
        <taxon>Trichoplax</taxon>
    </lineage>
</organism>
<dbReference type="InterPro" id="IPR003599">
    <property type="entry name" value="Ig_sub"/>
</dbReference>
<accession>B3S7A0</accession>
<dbReference type="Pfam" id="PF00041">
    <property type="entry name" value="fn3"/>
    <property type="match status" value="4"/>
</dbReference>
<feature type="domain" description="Fibronectin type-III" evidence="5">
    <location>
        <begin position="527"/>
        <end position="621"/>
    </location>
</feature>
<proteinExistence type="predicted"/>
<feature type="domain" description="Ig-like" evidence="4">
    <location>
        <begin position="135"/>
        <end position="223"/>
    </location>
</feature>
<evidence type="ECO:0000313" key="7">
    <source>
        <dbReference type="Proteomes" id="UP000009022"/>
    </source>
</evidence>
<dbReference type="Gene3D" id="2.60.40.10">
    <property type="entry name" value="Immunoglobulins"/>
    <property type="match status" value="7"/>
</dbReference>
<dbReference type="FunFam" id="2.60.40.10:FF:000028">
    <property type="entry name" value="Neuronal cell adhesion molecule"/>
    <property type="match status" value="3"/>
</dbReference>
<evidence type="ECO:0000256" key="1">
    <source>
        <dbReference type="ARBA" id="ARBA00022737"/>
    </source>
</evidence>
<dbReference type="RefSeq" id="XP_002116050.1">
    <property type="nucleotide sequence ID" value="XM_002116014.1"/>
</dbReference>
<dbReference type="GeneID" id="6757263"/>
<keyword evidence="1" id="KW-0677">Repeat</keyword>
<dbReference type="PANTHER" id="PTHR44170:SF6">
    <property type="entry name" value="CONTACTIN"/>
    <property type="match status" value="1"/>
</dbReference>
<evidence type="ECO:0000256" key="2">
    <source>
        <dbReference type="ARBA" id="ARBA00023157"/>
    </source>
</evidence>
<dbReference type="OMA" id="NYLIRWR"/>
<dbReference type="InterPro" id="IPR036116">
    <property type="entry name" value="FN3_sf"/>
</dbReference>
<dbReference type="PhylomeDB" id="B3S7A0"/>
<dbReference type="CTD" id="6757263"/>
<dbReference type="SMART" id="SM00408">
    <property type="entry name" value="IGc2"/>
    <property type="match status" value="2"/>
</dbReference>
<dbReference type="CDD" id="cd00096">
    <property type="entry name" value="Ig"/>
    <property type="match status" value="1"/>
</dbReference>